<sequence>MTLPDEHQTGNPYALSIGMRIQHLRKVKGLSLSELSRRAQIAKGTLSRLETGRGNPTVMTLAALAAILEVTPSDFLPLAEDAPALDTTALSGPGVRMRFIHRTVTSSVWELYETIIPARPEPIVSKTHGGTEHLLMLTGEATVGPSEEPVLLRRGEHLSFAGHLPHLYWARETAAHLYLMMEYPLSGDLQSAATKDQGRDRDGAVPGSGPLFPTR</sequence>
<dbReference type="CDD" id="cd02209">
    <property type="entry name" value="cupin_XRE_C"/>
    <property type="match status" value="1"/>
</dbReference>
<dbReference type="Proteomes" id="UP001430804">
    <property type="component" value="Unassembled WGS sequence"/>
</dbReference>
<proteinExistence type="predicted"/>
<evidence type="ECO:0000313" key="5">
    <source>
        <dbReference type="Proteomes" id="UP001430804"/>
    </source>
</evidence>
<name>A0ABS6WTN9_9HYPH</name>
<dbReference type="CDD" id="cd00093">
    <property type="entry name" value="HTH_XRE"/>
    <property type="match status" value="1"/>
</dbReference>
<accession>A0ABS6WTN9</accession>
<evidence type="ECO:0000256" key="1">
    <source>
        <dbReference type="ARBA" id="ARBA00023125"/>
    </source>
</evidence>
<organism evidence="4 5">
    <name type="scientific">Pseudohoeflea coraliihabitans</name>
    <dbReference type="NCBI Taxonomy" id="2860393"/>
    <lineage>
        <taxon>Bacteria</taxon>
        <taxon>Pseudomonadati</taxon>
        <taxon>Pseudomonadota</taxon>
        <taxon>Alphaproteobacteria</taxon>
        <taxon>Hyphomicrobiales</taxon>
        <taxon>Rhizobiaceae</taxon>
        <taxon>Pseudohoeflea</taxon>
    </lineage>
</organism>
<evidence type="ECO:0000256" key="2">
    <source>
        <dbReference type="SAM" id="MobiDB-lite"/>
    </source>
</evidence>
<feature type="region of interest" description="Disordered" evidence="2">
    <location>
        <begin position="192"/>
        <end position="215"/>
    </location>
</feature>
<comment type="caution">
    <text evidence="4">The sequence shown here is derived from an EMBL/GenBank/DDBJ whole genome shotgun (WGS) entry which is preliminary data.</text>
</comment>
<dbReference type="Pfam" id="PF01381">
    <property type="entry name" value="HTH_3"/>
    <property type="match status" value="1"/>
</dbReference>
<keyword evidence="5" id="KW-1185">Reference proteome</keyword>
<gene>
    <name evidence="4" type="ORF">KY465_18035</name>
</gene>
<dbReference type="SMART" id="SM00530">
    <property type="entry name" value="HTH_XRE"/>
    <property type="match status" value="1"/>
</dbReference>
<dbReference type="PROSITE" id="PS50943">
    <property type="entry name" value="HTH_CROC1"/>
    <property type="match status" value="1"/>
</dbReference>
<evidence type="ECO:0000313" key="4">
    <source>
        <dbReference type="EMBL" id="MBW3099185.1"/>
    </source>
</evidence>
<evidence type="ECO:0000259" key="3">
    <source>
        <dbReference type="PROSITE" id="PS50943"/>
    </source>
</evidence>
<dbReference type="InterPro" id="IPR050807">
    <property type="entry name" value="TransReg_Diox_bact_type"/>
</dbReference>
<dbReference type="PANTHER" id="PTHR46797">
    <property type="entry name" value="HTH-TYPE TRANSCRIPTIONAL REGULATOR"/>
    <property type="match status" value="1"/>
</dbReference>
<keyword evidence="1" id="KW-0238">DNA-binding</keyword>
<protein>
    <submittedName>
        <fullName evidence="4">XRE family transcriptional regulator</fullName>
    </submittedName>
</protein>
<dbReference type="EMBL" id="JAHWQX010000005">
    <property type="protein sequence ID" value="MBW3099185.1"/>
    <property type="molecule type" value="Genomic_DNA"/>
</dbReference>
<reference evidence="4" key="1">
    <citation type="submission" date="2021-07" db="EMBL/GenBank/DDBJ databases">
        <title>Pseudohoeflea marina sp. nov. a polyhydroxyalcanoate-producing bacterium.</title>
        <authorList>
            <person name="Zheng W."/>
            <person name="Yu S."/>
            <person name="Huang Y."/>
        </authorList>
    </citation>
    <scope>NUCLEOTIDE SEQUENCE</scope>
    <source>
        <strain evidence="4">DP4N28-3</strain>
    </source>
</reference>
<dbReference type="RefSeq" id="WP_219203507.1">
    <property type="nucleotide sequence ID" value="NZ_JAHWQX010000005.1"/>
</dbReference>
<dbReference type="PANTHER" id="PTHR46797:SF1">
    <property type="entry name" value="METHYLPHOSPHONATE SYNTHASE"/>
    <property type="match status" value="1"/>
</dbReference>
<feature type="domain" description="HTH cro/C1-type" evidence="3">
    <location>
        <begin position="21"/>
        <end position="75"/>
    </location>
</feature>
<dbReference type="InterPro" id="IPR001387">
    <property type="entry name" value="Cro/C1-type_HTH"/>
</dbReference>